<dbReference type="AlphaFoldDB" id="A0A448X2Z2"/>
<protein>
    <submittedName>
        <fullName evidence="2">Uncharacterized protein</fullName>
    </submittedName>
</protein>
<feature type="non-terminal residue" evidence="2">
    <location>
        <position position="185"/>
    </location>
</feature>
<dbReference type="Proteomes" id="UP000784294">
    <property type="component" value="Unassembled WGS sequence"/>
</dbReference>
<keyword evidence="3" id="KW-1185">Reference proteome</keyword>
<organism evidence="2 3">
    <name type="scientific">Protopolystoma xenopodis</name>
    <dbReference type="NCBI Taxonomy" id="117903"/>
    <lineage>
        <taxon>Eukaryota</taxon>
        <taxon>Metazoa</taxon>
        <taxon>Spiralia</taxon>
        <taxon>Lophotrochozoa</taxon>
        <taxon>Platyhelminthes</taxon>
        <taxon>Monogenea</taxon>
        <taxon>Polyopisthocotylea</taxon>
        <taxon>Polystomatidea</taxon>
        <taxon>Polystomatidae</taxon>
        <taxon>Protopolystoma</taxon>
    </lineage>
</organism>
<proteinExistence type="predicted"/>
<accession>A0A448X2Z2</accession>
<evidence type="ECO:0000313" key="3">
    <source>
        <dbReference type="Proteomes" id="UP000784294"/>
    </source>
</evidence>
<gene>
    <name evidence="2" type="ORF">PXEA_LOCUS19951</name>
</gene>
<dbReference type="EMBL" id="CAAALY010080789">
    <property type="protein sequence ID" value="VEL26511.1"/>
    <property type="molecule type" value="Genomic_DNA"/>
</dbReference>
<name>A0A448X2Z2_9PLAT</name>
<feature type="compositionally biased region" description="Polar residues" evidence="1">
    <location>
        <begin position="143"/>
        <end position="156"/>
    </location>
</feature>
<comment type="caution">
    <text evidence="2">The sequence shown here is derived from an EMBL/GenBank/DDBJ whole genome shotgun (WGS) entry which is preliminary data.</text>
</comment>
<evidence type="ECO:0000256" key="1">
    <source>
        <dbReference type="SAM" id="MobiDB-lite"/>
    </source>
</evidence>
<evidence type="ECO:0000313" key="2">
    <source>
        <dbReference type="EMBL" id="VEL26511.1"/>
    </source>
</evidence>
<reference evidence="2" key="1">
    <citation type="submission" date="2018-11" db="EMBL/GenBank/DDBJ databases">
        <authorList>
            <consortium name="Pathogen Informatics"/>
        </authorList>
    </citation>
    <scope>NUCLEOTIDE SEQUENCE</scope>
</reference>
<feature type="region of interest" description="Disordered" evidence="1">
    <location>
        <begin position="140"/>
        <end position="160"/>
    </location>
</feature>
<sequence>MAHSANLRIFISTVPCQNAIDKGWCMEIQGGWLAFFFAIVVPPIMLSRKLISFPEDNIINDLKFGTRRLDMTDESSDEELFEDSLNNLQDQKHLSSNQEEDVAKGKHNGACGFGVSLCRKRRHHDDDCCGPLLDLLKPHQTSHRPSSLVQKQNISDGSPRGIRVSTSKLIALNKYILSGRSRNKK</sequence>